<keyword evidence="1" id="KW-0472">Membrane</keyword>
<evidence type="ECO:0000313" key="3">
    <source>
        <dbReference type="Proteomes" id="UP000007993"/>
    </source>
</evidence>
<reference evidence="2 3" key="1">
    <citation type="journal article" date="2013" name="Mar. Genomics">
        <title>Expression of sulfatases in Rhodopirellula baltica and the diversity of sulfatases in the genus Rhodopirellula.</title>
        <authorList>
            <person name="Wegner C.E."/>
            <person name="Richter-Heitmann T."/>
            <person name="Klindworth A."/>
            <person name="Klockow C."/>
            <person name="Richter M."/>
            <person name="Achstetter T."/>
            <person name="Glockner F.O."/>
            <person name="Harder J."/>
        </authorList>
    </citation>
    <scope>NUCLEOTIDE SEQUENCE [LARGE SCALE GENOMIC DNA]</scope>
    <source>
        <strain evidence="2 3">SH28</strain>
    </source>
</reference>
<feature type="transmembrane region" description="Helical" evidence="1">
    <location>
        <begin position="37"/>
        <end position="57"/>
    </location>
</feature>
<name>K5D859_RHOBT</name>
<dbReference type="RefSeq" id="WP_007331496.1">
    <property type="nucleotide sequence ID" value="NZ_AMCW01000040.1"/>
</dbReference>
<keyword evidence="1" id="KW-1133">Transmembrane helix</keyword>
<dbReference type="EMBL" id="AMCW01000040">
    <property type="protein sequence ID" value="EKK02927.1"/>
    <property type="molecule type" value="Genomic_DNA"/>
</dbReference>
<protein>
    <submittedName>
        <fullName evidence="2">Uncharacterized protein</fullName>
    </submittedName>
</protein>
<organism evidence="2 3">
    <name type="scientific">Rhodopirellula baltica SH28</name>
    <dbReference type="NCBI Taxonomy" id="993517"/>
    <lineage>
        <taxon>Bacteria</taxon>
        <taxon>Pseudomonadati</taxon>
        <taxon>Planctomycetota</taxon>
        <taxon>Planctomycetia</taxon>
        <taxon>Pirellulales</taxon>
        <taxon>Pirellulaceae</taxon>
        <taxon>Rhodopirellula</taxon>
    </lineage>
</organism>
<proteinExistence type="predicted"/>
<accession>K5D859</accession>
<dbReference type="AlphaFoldDB" id="K5D859"/>
<evidence type="ECO:0000313" key="2">
    <source>
        <dbReference type="EMBL" id="EKK02927.1"/>
    </source>
</evidence>
<dbReference type="Proteomes" id="UP000007993">
    <property type="component" value="Unassembled WGS sequence"/>
</dbReference>
<comment type="caution">
    <text evidence="2">The sequence shown here is derived from an EMBL/GenBank/DDBJ whole genome shotgun (WGS) entry which is preliminary data.</text>
</comment>
<sequence>MFQNDKTPQAKGTLTFHGTVVESEGKDKPRWLKIVQGITYTSIAVIAFTVIFGVPCVRFDRALTQPKDGEQLSTEHLAITRYIGIGGAIDIRAGEFSEGLPTVVLVPIWRAFGEEPRQEI</sequence>
<gene>
    <name evidence="2" type="ORF">RBSH_01620</name>
</gene>
<dbReference type="PATRIC" id="fig|993517.3.peg.1765"/>
<evidence type="ECO:0000256" key="1">
    <source>
        <dbReference type="SAM" id="Phobius"/>
    </source>
</evidence>
<keyword evidence="1" id="KW-0812">Transmembrane</keyword>